<evidence type="ECO:0000313" key="2">
    <source>
        <dbReference type="EMBL" id="KAK3265027.1"/>
    </source>
</evidence>
<comment type="caution">
    <text evidence="2">The sequence shown here is derived from an EMBL/GenBank/DDBJ whole genome shotgun (WGS) entry which is preliminary data.</text>
</comment>
<evidence type="ECO:0000256" key="1">
    <source>
        <dbReference type="SAM" id="MobiDB-lite"/>
    </source>
</evidence>
<name>A0AAE0FS30_9CHLO</name>
<feature type="compositionally biased region" description="Low complexity" evidence="1">
    <location>
        <begin position="329"/>
        <end position="340"/>
    </location>
</feature>
<evidence type="ECO:0000313" key="3">
    <source>
        <dbReference type="Proteomes" id="UP001190700"/>
    </source>
</evidence>
<sequence length="447" mass="47965">MCSGMGGVLFTSSVTESRFRLSGPPSTPAGRLQHGQEVAATWLAPPWSHFTFKQAPRPGDWLADGSPGVADRGGQAFSQYKAVIDGLSKFFPRAGEVDRGSYFHTKPSEVRGRVYLCGIGDMAGSGYDGTLKLKQLAQFVSAYFMLPCDILEIPGDDQGLFSCEPRRVLPKHAEEEEEEDDTATEPLTTVEEGKMDDGTDARLGEDNVEVVMKAEEGAADESKEEQPADKPGEEDALQNSSDEPPSNAKPPPEGADGTAKSAGRKEQKTGSARARLAGGQRRSSAPVRKVGEGSARSTHSTDSEPLRRTASRASTSAPTKQVPVRRHASSACSTRASSRSHGLRWGGVVETSNDTKVREGDMLEPEESYEISAAACFRYLQTLRPKVVAPATLEHLLYPFDSDMTLVQGAGMGQMSVWIACLGKVTFDVKKGVAVISTAGCKFDQEV</sequence>
<gene>
    <name evidence="2" type="ORF">CYMTET_26265</name>
</gene>
<organism evidence="2 3">
    <name type="scientific">Cymbomonas tetramitiformis</name>
    <dbReference type="NCBI Taxonomy" id="36881"/>
    <lineage>
        <taxon>Eukaryota</taxon>
        <taxon>Viridiplantae</taxon>
        <taxon>Chlorophyta</taxon>
        <taxon>Pyramimonadophyceae</taxon>
        <taxon>Pyramimonadales</taxon>
        <taxon>Pyramimonadaceae</taxon>
        <taxon>Cymbomonas</taxon>
    </lineage>
</organism>
<feature type="compositionally biased region" description="Basic and acidic residues" evidence="1">
    <location>
        <begin position="191"/>
        <end position="205"/>
    </location>
</feature>
<feature type="region of interest" description="Disordered" evidence="1">
    <location>
        <begin position="170"/>
        <end position="347"/>
    </location>
</feature>
<feature type="compositionally biased region" description="Basic and acidic residues" evidence="1">
    <location>
        <begin position="212"/>
        <end position="233"/>
    </location>
</feature>
<protein>
    <submittedName>
        <fullName evidence="2">Uncharacterized protein</fullName>
    </submittedName>
</protein>
<accession>A0AAE0FS30</accession>
<dbReference type="AlphaFoldDB" id="A0AAE0FS30"/>
<dbReference type="EMBL" id="LGRX02014196">
    <property type="protein sequence ID" value="KAK3265027.1"/>
    <property type="molecule type" value="Genomic_DNA"/>
</dbReference>
<dbReference type="Proteomes" id="UP001190700">
    <property type="component" value="Unassembled WGS sequence"/>
</dbReference>
<keyword evidence="3" id="KW-1185">Reference proteome</keyword>
<proteinExistence type="predicted"/>
<reference evidence="2 3" key="1">
    <citation type="journal article" date="2015" name="Genome Biol. Evol.">
        <title>Comparative Genomics of a Bacterivorous Green Alga Reveals Evolutionary Causalities and Consequences of Phago-Mixotrophic Mode of Nutrition.</title>
        <authorList>
            <person name="Burns J.A."/>
            <person name="Paasch A."/>
            <person name="Narechania A."/>
            <person name="Kim E."/>
        </authorList>
    </citation>
    <scope>NUCLEOTIDE SEQUENCE [LARGE SCALE GENOMIC DNA]</scope>
    <source>
        <strain evidence="2 3">PLY_AMNH</strain>
    </source>
</reference>